<comment type="caution">
    <text evidence="4">The sequence shown here is derived from an EMBL/GenBank/DDBJ whole genome shotgun (WGS) entry which is preliminary data.</text>
</comment>
<gene>
    <name evidence="4" type="ORF">M7I_0749</name>
</gene>
<dbReference type="GO" id="GO:0003723">
    <property type="term" value="F:RNA binding"/>
    <property type="evidence" value="ECO:0007669"/>
    <property type="project" value="TreeGrafter"/>
</dbReference>
<dbReference type="PANTHER" id="PTHR13173:SF10">
    <property type="entry name" value="WW DOMAIN-BINDING PROTEIN 4"/>
    <property type="match status" value="1"/>
</dbReference>
<feature type="compositionally biased region" description="Basic and acidic residues" evidence="2">
    <location>
        <begin position="50"/>
        <end position="65"/>
    </location>
</feature>
<evidence type="ECO:0000256" key="1">
    <source>
        <dbReference type="ARBA" id="ARBA00022771"/>
    </source>
</evidence>
<dbReference type="OrthoDB" id="191651at2759"/>
<dbReference type="HOGENOM" id="CLU_051534_0_0_1"/>
<dbReference type="GO" id="GO:0008270">
    <property type="term" value="F:zinc ion binding"/>
    <property type="evidence" value="ECO:0007669"/>
    <property type="project" value="UniProtKB-KW"/>
</dbReference>
<feature type="compositionally biased region" description="Gly residues" evidence="2">
    <location>
        <begin position="72"/>
        <end position="88"/>
    </location>
</feature>
<protein>
    <recommendedName>
        <fullName evidence="3">U1-type domain-containing protein</fullName>
    </recommendedName>
</protein>
<evidence type="ECO:0000259" key="3">
    <source>
        <dbReference type="SMART" id="SM00451"/>
    </source>
</evidence>
<dbReference type="GO" id="GO:0071011">
    <property type="term" value="C:precatalytic spliceosome"/>
    <property type="evidence" value="ECO:0007669"/>
    <property type="project" value="TreeGrafter"/>
</dbReference>
<dbReference type="InterPro" id="IPR040023">
    <property type="entry name" value="WBP4"/>
</dbReference>
<dbReference type="EMBL" id="AGUE01000013">
    <property type="protein sequence ID" value="EHL03136.1"/>
    <property type="molecule type" value="Genomic_DNA"/>
</dbReference>
<dbReference type="InterPro" id="IPR036236">
    <property type="entry name" value="Znf_C2H2_sf"/>
</dbReference>
<keyword evidence="1" id="KW-0479">Metal-binding</keyword>
<sequence>MSEYWKSTPKYWCKHCKVFVRDTKLEKTNHEATPRHQGNLKRFVRDIHRGHEKEEKDKERAKSEVARLNGLVAGGGSGASSSGSGFGRGPTPSVPKPQASAAQRKQQLAQLAELGVSIPDEFRPDMAMAGEWQVTSERVLEPDSETKVEAKAMGVKRERGEEEDDPEAAELKKKRWGSKFRAHPTEEDNADLDTLLIQATARSREPAIKPEVKTEDEKLEHIKSEIKVEPTPTACLLESGAANSSTEGVKEEEVPNILADIPDSDVTPKQEGVGQSATGIVFKKRKAKNIRQK</sequence>
<feature type="compositionally biased region" description="Low complexity" evidence="2">
    <location>
        <begin position="98"/>
        <end position="107"/>
    </location>
</feature>
<dbReference type="SMART" id="SM00451">
    <property type="entry name" value="ZnF_U1"/>
    <property type="match status" value="1"/>
</dbReference>
<proteinExistence type="predicted"/>
<dbReference type="SUPFAM" id="SSF57667">
    <property type="entry name" value="beta-beta-alpha zinc fingers"/>
    <property type="match status" value="1"/>
</dbReference>
<feature type="domain" description="U1-type" evidence="3">
    <location>
        <begin position="8"/>
        <end position="43"/>
    </location>
</feature>
<keyword evidence="1" id="KW-0863">Zinc-finger</keyword>
<dbReference type="GO" id="GO:0000398">
    <property type="term" value="P:mRNA splicing, via spliceosome"/>
    <property type="evidence" value="ECO:0007669"/>
    <property type="project" value="InterPro"/>
</dbReference>
<evidence type="ECO:0000313" key="5">
    <source>
        <dbReference type="Proteomes" id="UP000005446"/>
    </source>
</evidence>
<keyword evidence="5" id="KW-1185">Reference proteome</keyword>
<feature type="compositionally biased region" description="Basic residues" evidence="2">
    <location>
        <begin position="172"/>
        <end position="182"/>
    </location>
</feature>
<dbReference type="InterPro" id="IPR003604">
    <property type="entry name" value="Matrin/U1-like-C_Znf_C2H2"/>
</dbReference>
<dbReference type="PANTHER" id="PTHR13173">
    <property type="entry name" value="WW DOMAIN BINDING PROTEIN 4"/>
    <property type="match status" value="1"/>
</dbReference>
<dbReference type="AlphaFoldDB" id="H0EE77"/>
<evidence type="ECO:0000313" key="4">
    <source>
        <dbReference type="EMBL" id="EHL03136.1"/>
    </source>
</evidence>
<feature type="region of interest" description="Disordered" evidence="2">
    <location>
        <begin position="137"/>
        <end position="192"/>
    </location>
</feature>
<name>H0EE77_GLAL7</name>
<keyword evidence="1" id="KW-0862">Zinc</keyword>
<feature type="region of interest" description="Disordered" evidence="2">
    <location>
        <begin position="50"/>
        <end position="107"/>
    </location>
</feature>
<dbReference type="Proteomes" id="UP000005446">
    <property type="component" value="Unassembled WGS sequence"/>
</dbReference>
<organism evidence="4 5">
    <name type="scientific">Glarea lozoyensis (strain ATCC 74030 / MF5533)</name>
    <dbReference type="NCBI Taxonomy" id="1104152"/>
    <lineage>
        <taxon>Eukaryota</taxon>
        <taxon>Fungi</taxon>
        <taxon>Dikarya</taxon>
        <taxon>Ascomycota</taxon>
        <taxon>Pezizomycotina</taxon>
        <taxon>Leotiomycetes</taxon>
        <taxon>Helotiales</taxon>
        <taxon>Helotiaceae</taxon>
        <taxon>Glarea</taxon>
    </lineage>
</organism>
<reference evidence="4 5" key="1">
    <citation type="journal article" date="2012" name="Eukaryot. Cell">
        <title>Genome sequence of the fungus Glarea lozoyensis: the first genome sequence of a species from the Helotiaceae family.</title>
        <authorList>
            <person name="Youssar L."/>
            <person name="Gruening B.A."/>
            <person name="Erxleben A."/>
            <person name="Guenther S."/>
            <person name="Huettel W."/>
        </authorList>
    </citation>
    <scope>NUCLEOTIDE SEQUENCE [LARGE SCALE GENOMIC DNA]</scope>
    <source>
        <strain evidence="5">ATCC 74030 / MF5533</strain>
    </source>
</reference>
<evidence type="ECO:0000256" key="2">
    <source>
        <dbReference type="SAM" id="MobiDB-lite"/>
    </source>
</evidence>
<feature type="compositionally biased region" description="Basic and acidic residues" evidence="2">
    <location>
        <begin position="138"/>
        <end position="160"/>
    </location>
</feature>
<accession>H0EE77</accession>
<dbReference type="InParanoid" id="H0EE77"/>